<dbReference type="Proteomes" id="UP001385951">
    <property type="component" value="Unassembled WGS sequence"/>
</dbReference>
<dbReference type="InterPro" id="IPR024662">
    <property type="entry name" value="Trs65"/>
</dbReference>
<feature type="domain" description="Trafficking protein particle complex II-specific subunit 65 IgD3" evidence="2">
    <location>
        <begin position="962"/>
        <end position="1025"/>
    </location>
</feature>
<proteinExistence type="predicted"/>
<feature type="compositionally biased region" description="Basic and acidic residues" evidence="1">
    <location>
        <begin position="408"/>
        <end position="417"/>
    </location>
</feature>
<keyword evidence="4" id="KW-1185">Reference proteome</keyword>
<evidence type="ECO:0000256" key="1">
    <source>
        <dbReference type="SAM" id="MobiDB-lite"/>
    </source>
</evidence>
<accession>A0AAW0GFI5</accession>
<feature type="region of interest" description="Disordered" evidence="1">
    <location>
        <begin position="378"/>
        <end position="417"/>
    </location>
</feature>
<name>A0AAW0GFI5_9APHY</name>
<feature type="compositionally biased region" description="Polar residues" evidence="1">
    <location>
        <begin position="331"/>
        <end position="346"/>
    </location>
</feature>
<dbReference type="GO" id="GO:0005802">
    <property type="term" value="C:trans-Golgi network"/>
    <property type="evidence" value="ECO:0007669"/>
    <property type="project" value="TreeGrafter"/>
</dbReference>
<evidence type="ECO:0000313" key="4">
    <source>
        <dbReference type="Proteomes" id="UP001385951"/>
    </source>
</evidence>
<reference evidence="3 4" key="1">
    <citation type="submission" date="2022-09" db="EMBL/GenBank/DDBJ databases">
        <authorList>
            <person name="Palmer J.M."/>
        </authorList>
    </citation>
    <scope>NUCLEOTIDE SEQUENCE [LARGE SCALE GENOMIC DNA]</scope>
    <source>
        <strain evidence="3 4">DSM 7382</strain>
    </source>
</reference>
<dbReference type="GO" id="GO:0006891">
    <property type="term" value="P:intra-Golgi vesicle-mediated transport"/>
    <property type="evidence" value="ECO:0007669"/>
    <property type="project" value="InterPro"/>
</dbReference>
<dbReference type="PANTHER" id="PTHR28159">
    <property type="entry name" value="TRAFFICKING PROTEIN PARTICLE COMPLEX II-SPECIFIC SUBUNIT 65"/>
    <property type="match status" value="1"/>
</dbReference>
<dbReference type="AlphaFoldDB" id="A0AAW0GFI5"/>
<evidence type="ECO:0000259" key="2">
    <source>
        <dbReference type="Pfam" id="PF12735"/>
    </source>
</evidence>
<dbReference type="EMBL" id="JASBNA010000004">
    <property type="protein sequence ID" value="KAK7692136.1"/>
    <property type="molecule type" value="Genomic_DNA"/>
</dbReference>
<feature type="compositionally biased region" description="Acidic residues" evidence="1">
    <location>
        <begin position="396"/>
        <end position="407"/>
    </location>
</feature>
<organism evidence="3 4">
    <name type="scientific">Cerrena zonata</name>
    <dbReference type="NCBI Taxonomy" id="2478898"/>
    <lineage>
        <taxon>Eukaryota</taxon>
        <taxon>Fungi</taxon>
        <taxon>Dikarya</taxon>
        <taxon>Basidiomycota</taxon>
        <taxon>Agaricomycotina</taxon>
        <taxon>Agaricomycetes</taxon>
        <taxon>Polyporales</taxon>
        <taxon>Cerrenaceae</taxon>
        <taxon>Cerrena</taxon>
    </lineage>
</organism>
<feature type="region of interest" description="Disordered" evidence="1">
    <location>
        <begin position="311"/>
        <end position="349"/>
    </location>
</feature>
<sequence length="1036" mass="111746">MAAFEDLFNTALLEVLTPVSSVTVPPSNDPSISDNWLQNLEDESTDRKLAFFDENLGFLLLLRFDPDEFETTDDLGIRKPPITLLSFLAHLQITWDASYISSLPTPPSPTPMSGGKLAVPSRTVSIPKPKNNLLTPSHPSIFPPSTPNPVPSTGEADRQYVQAQGTPLRFGTWGESSTDAKDSQAEAFSLIWSGRDKTWIAIYRMSVQVSFMPTKVPDPLLCLTISTTLREKPLAFTAARQSLLALIEAAGGLPTEREPGTPLTIKINGDDDEKADITGLEEVNLLEGLKLNATFASSPLNLPSTRLAPSVRKQSYALPPTTTSPTTPDTAQSSHTLTRNTTSSHATLRKSFRKTLRTVSGFKVRMRTVFVPYFMLSHNGSRRSRNGTPKKLFKDEDSDSDEDDEDHLNERELREAGNEEHTVVLCVEVGNGGESPSGFAVESVKVTVGGEGAQTKLIGWGNDGLETPDRVFPLHLSPMEQYNLLYAVSFLRSPETDEFSLARGRSLPGAPAVQELQRAVTIIINGRPYEFQDEDGLELDASKLKYPTPTFPSRWNCVLDLSPHSQATIPEETTPEERTKIALPTPASPFPGSVSKPLLSATLPENGLLSPMPAAFQTPRPLSFPNNFSSLKSPISGSSTPTGTGPPLAGAVAGSKRYTMSALDSDIVSALSGGDSAKLRNFSPVNYRSGPAMLNPTNQRDPLLQSGIQSNNTAPVNPILSATAVGNKHSYLPPSVTVQSYMQSPTTYGPLSPPLPPVPGNQSYGSFSARASILGQSHTYSHTQEDSISSVTSFDMAVPPTPAYPAYPTSSPSAPTPRWQGPIANLQSGAVGPSVEIKRERGGNVGIPPTPGPTVGAMSSFAQMQGDIIVDGPEDMGSGYKGEGESIVVSVGLLPVRRSPSSNGGVMRGVGKIYPLDQFTVDIFVFNQSSWTRRFEVSYPDRRKQRKGQIAAGIPVIKKGGDDDVGIVPLENRVRIGPLLPSTCQSVRMDFLALSPGVHPVETLTLMDIQTGYTMNLRSVLDVVVHEHELDQNEDN</sequence>
<evidence type="ECO:0000313" key="3">
    <source>
        <dbReference type="EMBL" id="KAK7692136.1"/>
    </source>
</evidence>
<dbReference type="Pfam" id="PF12735">
    <property type="entry name" value="IgD3_Trs65"/>
    <property type="match status" value="1"/>
</dbReference>
<feature type="compositionally biased region" description="Low complexity" evidence="1">
    <location>
        <begin position="319"/>
        <end position="330"/>
    </location>
</feature>
<protein>
    <recommendedName>
        <fullName evidence="2">Trafficking protein particle complex II-specific subunit 65 IgD3 domain-containing protein</fullName>
    </recommendedName>
</protein>
<dbReference type="InterPro" id="IPR055420">
    <property type="entry name" value="IgD3_Trs65"/>
</dbReference>
<gene>
    <name evidence="3" type="ORF">QCA50_003755</name>
</gene>
<dbReference type="GO" id="GO:1990071">
    <property type="term" value="C:TRAPPII protein complex"/>
    <property type="evidence" value="ECO:0007669"/>
    <property type="project" value="InterPro"/>
</dbReference>
<comment type="caution">
    <text evidence="3">The sequence shown here is derived from an EMBL/GenBank/DDBJ whole genome shotgun (WGS) entry which is preliminary data.</text>
</comment>
<feature type="region of interest" description="Disordered" evidence="1">
    <location>
        <begin position="133"/>
        <end position="155"/>
    </location>
</feature>
<feature type="compositionally biased region" description="Pro residues" evidence="1">
    <location>
        <begin position="141"/>
        <end position="150"/>
    </location>
</feature>
<dbReference type="PANTHER" id="PTHR28159:SF1">
    <property type="entry name" value="TRAFFICKING PROTEIN PARTICLE COMPLEX II-SPECIFIC SUBUNIT 65"/>
    <property type="match status" value="1"/>
</dbReference>